<dbReference type="PANTHER" id="PTHR42747">
    <property type="entry name" value="NITRONATE MONOOXYGENASE-RELATED"/>
    <property type="match status" value="1"/>
</dbReference>
<keyword evidence="7" id="KW-0288">FMN</keyword>
<keyword evidence="6" id="KW-0285">Flavoprotein</keyword>
<evidence type="ECO:0000256" key="1">
    <source>
        <dbReference type="ARBA" id="ARBA00001917"/>
    </source>
</evidence>
<dbReference type="SUPFAM" id="SSF51412">
    <property type="entry name" value="Inosine monophosphate dehydrogenase (IMPDH)"/>
    <property type="match status" value="1"/>
</dbReference>
<sequence length="122" mass="13549">MGWKQNSLTARLGIQYPIFQAPMAGGLTTPELISGVSNCGGLGNMGAGYMMPDDIRADIKQVRELTDQPFGINLFVPDRDVSAKTEDIIAMVNDTAVNLVWRKNQLCRKRIILRYTKSSLLF</sequence>
<evidence type="ECO:0000256" key="11">
    <source>
        <dbReference type="ARBA" id="ARBA00049401"/>
    </source>
</evidence>
<dbReference type="Gene3D" id="3.20.20.70">
    <property type="entry name" value="Aldolase class I"/>
    <property type="match status" value="1"/>
</dbReference>
<comment type="caution">
    <text evidence="12">The sequence shown here is derived from an EMBL/GenBank/DDBJ whole genome shotgun (WGS) entry which is preliminary data.</text>
</comment>
<evidence type="ECO:0000256" key="7">
    <source>
        <dbReference type="ARBA" id="ARBA00022643"/>
    </source>
</evidence>
<name>A0A800MVW3_CYTFI</name>
<proteinExistence type="inferred from homology"/>
<reference evidence="12 13" key="1">
    <citation type="journal article" date="2020" name="G3 (Bethesda)">
        <title>Whole Genome Sequencing and Comparative Genomics of Two Nematicidal Bacillus Strains Reveals a Wide Range of Possible Virulence Factors.</title>
        <authorList>
            <person name="Susic N."/>
            <person name="Janezic S."/>
            <person name="Rupnik M."/>
            <person name="Geric Stare B."/>
        </authorList>
    </citation>
    <scope>NUCLEOTIDE SEQUENCE [LARGE SCALE GENOMIC DNA]</scope>
    <source>
        <strain evidence="12 13">I-1582</strain>
    </source>
</reference>
<comment type="function">
    <text evidence="2">Nitronate monooxygenase that uses molecular oxygen to catalyze the oxidative denitrification of alkyl nitronates. Acts on propionate 3-nitronate (P3N), the presumed physiological substrate. Probably functions in the detoxification of P3N, a metabolic poison produced by plants and fungi as a defense mechanism.</text>
</comment>
<dbReference type="PANTHER" id="PTHR42747:SF3">
    <property type="entry name" value="NITRONATE MONOOXYGENASE-RELATED"/>
    <property type="match status" value="1"/>
</dbReference>
<evidence type="ECO:0000256" key="4">
    <source>
        <dbReference type="ARBA" id="ARBA00013457"/>
    </source>
</evidence>
<evidence type="ECO:0000256" key="6">
    <source>
        <dbReference type="ARBA" id="ARBA00022630"/>
    </source>
</evidence>
<keyword evidence="9" id="KW-0503">Monooxygenase</keyword>
<accession>A0A800MVW3</accession>
<dbReference type="GO" id="GO:0009636">
    <property type="term" value="P:response to toxic substance"/>
    <property type="evidence" value="ECO:0007669"/>
    <property type="project" value="UniProtKB-KW"/>
</dbReference>
<dbReference type="CDD" id="cd04730">
    <property type="entry name" value="NPD_like"/>
    <property type="match status" value="1"/>
</dbReference>
<dbReference type="Pfam" id="PF03060">
    <property type="entry name" value="NMO"/>
    <property type="match status" value="1"/>
</dbReference>
<evidence type="ECO:0000313" key="12">
    <source>
        <dbReference type="EMBL" id="KAF0823346.1"/>
    </source>
</evidence>
<keyword evidence="8 12" id="KW-0560">Oxidoreductase</keyword>
<comment type="cofactor">
    <cofactor evidence="1">
        <name>FMN</name>
        <dbReference type="ChEBI" id="CHEBI:58210"/>
    </cofactor>
</comment>
<dbReference type="InterPro" id="IPR004136">
    <property type="entry name" value="NMO"/>
</dbReference>
<evidence type="ECO:0000256" key="2">
    <source>
        <dbReference type="ARBA" id="ARBA00003535"/>
    </source>
</evidence>
<evidence type="ECO:0000256" key="3">
    <source>
        <dbReference type="ARBA" id="ARBA00009881"/>
    </source>
</evidence>
<keyword evidence="5" id="KW-0216">Detoxification</keyword>
<comment type="catalytic activity">
    <reaction evidence="11">
        <text>3 propionate 3-nitronate + 3 O2 + H2O = 3 3-oxopropanoate + 2 nitrate + nitrite + H2O2 + 3 H(+)</text>
        <dbReference type="Rhea" id="RHEA:57332"/>
        <dbReference type="ChEBI" id="CHEBI:15377"/>
        <dbReference type="ChEBI" id="CHEBI:15378"/>
        <dbReference type="ChEBI" id="CHEBI:15379"/>
        <dbReference type="ChEBI" id="CHEBI:16240"/>
        <dbReference type="ChEBI" id="CHEBI:16301"/>
        <dbReference type="ChEBI" id="CHEBI:17632"/>
        <dbReference type="ChEBI" id="CHEBI:33190"/>
        <dbReference type="ChEBI" id="CHEBI:136067"/>
    </reaction>
</comment>
<evidence type="ECO:0000256" key="9">
    <source>
        <dbReference type="ARBA" id="ARBA00023033"/>
    </source>
</evidence>
<dbReference type="InterPro" id="IPR013785">
    <property type="entry name" value="Aldolase_TIM"/>
</dbReference>
<evidence type="ECO:0000256" key="5">
    <source>
        <dbReference type="ARBA" id="ARBA00022575"/>
    </source>
</evidence>
<dbReference type="GO" id="GO:0018580">
    <property type="term" value="F:nitronate monooxygenase activity"/>
    <property type="evidence" value="ECO:0007669"/>
    <property type="project" value="InterPro"/>
</dbReference>
<evidence type="ECO:0000256" key="8">
    <source>
        <dbReference type="ARBA" id="ARBA00023002"/>
    </source>
</evidence>
<evidence type="ECO:0000313" key="13">
    <source>
        <dbReference type="Proteomes" id="UP000465778"/>
    </source>
</evidence>
<dbReference type="Proteomes" id="UP000465778">
    <property type="component" value="Unassembled WGS sequence"/>
</dbReference>
<evidence type="ECO:0000256" key="10">
    <source>
        <dbReference type="ARBA" id="ARBA00031155"/>
    </source>
</evidence>
<protein>
    <recommendedName>
        <fullName evidence="4">Probable nitronate monooxygenase</fullName>
    </recommendedName>
    <alternativeName>
        <fullName evidence="10">Propionate 3-nitronate monooxygenase</fullName>
    </alternativeName>
</protein>
<dbReference type="EMBL" id="VDEM01000033">
    <property type="protein sequence ID" value="KAF0823346.1"/>
    <property type="molecule type" value="Genomic_DNA"/>
</dbReference>
<organism evidence="12 13">
    <name type="scientific">Cytobacillus firmus</name>
    <name type="common">Bacillus firmus</name>
    <dbReference type="NCBI Taxonomy" id="1399"/>
    <lineage>
        <taxon>Bacteria</taxon>
        <taxon>Bacillati</taxon>
        <taxon>Bacillota</taxon>
        <taxon>Bacilli</taxon>
        <taxon>Bacillales</taxon>
        <taxon>Bacillaceae</taxon>
        <taxon>Cytobacillus</taxon>
    </lineage>
</organism>
<dbReference type="AlphaFoldDB" id="A0A800MVW3"/>
<gene>
    <name evidence="12" type="ORF">KIS1582_2890</name>
</gene>
<comment type="similarity">
    <text evidence="3">Belongs to the nitronate monooxygenase family. NMO class I subfamily.</text>
</comment>